<evidence type="ECO:0000313" key="1">
    <source>
        <dbReference type="EMBL" id="KUG14120.1"/>
    </source>
</evidence>
<name>A0A0W8EZR6_9ZZZZ</name>
<organism evidence="1">
    <name type="scientific">hydrocarbon metagenome</name>
    <dbReference type="NCBI Taxonomy" id="938273"/>
    <lineage>
        <taxon>unclassified sequences</taxon>
        <taxon>metagenomes</taxon>
        <taxon>ecological metagenomes</taxon>
    </lineage>
</organism>
<dbReference type="EMBL" id="LNQE01001700">
    <property type="protein sequence ID" value="KUG14120.1"/>
    <property type="molecule type" value="Genomic_DNA"/>
</dbReference>
<sequence length="48" mass="5505">MYPRLSHYRISFPVRRTICAIPAIADPQKNMIPCHASPLFQSPHSAWV</sequence>
<proteinExistence type="predicted"/>
<gene>
    <name evidence="1" type="ORF">ASZ90_016251</name>
</gene>
<comment type="caution">
    <text evidence="1">The sequence shown here is derived from an EMBL/GenBank/DDBJ whole genome shotgun (WGS) entry which is preliminary data.</text>
</comment>
<dbReference type="AlphaFoldDB" id="A0A0W8EZR6"/>
<reference evidence="1" key="1">
    <citation type="journal article" date="2015" name="Proc. Natl. Acad. Sci. U.S.A.">
        <title>Networks of energetic and metabolic interactions define dynamics in microbial communities.</title>
        <authorList>
            <person name="Embree M."/>
            <person name="Liu J.K."/>
            <person name="Al-Bassam M.M."/>
            <person name="Zengler K."/>
        </authorList>
    </citation>
    <scope>NUCLEOTIDE SEQUENCE</scope>
</reference>
<accession>A0A0W8EZR6</accession>
<protein>
    <submittedName>
        <fullName evidence="1">Uncharacterized protein</fullName>
    </submittedName>
</protein>